<reference evidence="2" key="2">
    <citation type="submission" date="2020-05" db="UniProtKB">
        <authorList>
            <consortium name="EnsemblMetazoa"/>
        </authorList>
    </citation>
    <scope>IDENTIFICATION</scope>
    <source>
        <strain evidence="2">Indian</strain>
    </source>
</reference>
<sequence length="968" mass="109623">MASDLSTCLRQLKTCLDTQQIPQARSVIDRITQLIIDKADESPTETDFKLECLLTSPNGLVAFLEKSFSNAKHFAKVIEDAFELLRKTIEKHSPLLGKRMPTIVPIVVRCIQSSSVPARPRELAALVLQDSIAYGCLRSDSYEKLGQLSGELFSVFQQGKLPNRLQQNLYELMGQLAKHFPESVTAPDRMRDIFMSAAERQLLEENYPSLVSLAGAIRGLDLFLAHFAPSESDRELRQRLYLMIKKLSIWDEGRSERVVFRNALQLLANHAALFTLHLYLDHVHWQTMLAGKWIKSTNQDDRQIGLNALYAFHGEIARVLSNPALTSAASERECPPTVDVLNQYVGYYRKLLNSPNADHWEVRIAIRGFGIMAGPCQRVAGASVSLNDLLTIVLQRIEGICERTASSTGDMLALLPDFIQALSEILTHAKQLTTVQLVSVQTMTVALVRDFYHLPTVHHELIVRSLVCMLENIGKLGGSTRDQLLDAILLQGIVWSCTHALPFGSSPPVPTPDDDPESKTDWKRDLVTYKNYLPLWQGLLNKARGASDSSLLRAIYRAFQNTLFVMVEKLDLSTRKRTFQDDDGQQRELFFCDPNIDLIPIKPKDYHIFLNLVELSRDVLHGPQTPATVRELFTDWIRPYFERFVKQSLERPLVSGFVKLIEMGLGTAEAIGYFHQREDLAPEDPDVRSIQMVLVYYLEQTIQRALHAMGELQLACLRFVLKAPVRLLLDFVQDEDRQQPLMVEVFRTAFHIGRGLLSMARDALYSLQRIVRFRHPPLKGTQREQLLRQVLPMLESFLRTRDSTQPPAQSLRLAKFKRHRTANVAAGKIERIKQQHRIERTADTSELVTFQMRILKFLSHLQPNECCWLVVDELEQTTGPPAAAGPGEFARSSLTRWDADSGRSLELRLLCESGTRPCIKLDGMVGRVCQLAMECSDRATKLAACELLHTIVLYLLGIGYQDQLAGLW</sequence>
<dbReference type="EnsemblMetazoa" id="ASTEI00968-RA">
    <property type="protein sequence ID" value="ASTEI00968-PA"/>
    <property type="gene ID" value="ASTEI00968"/>
</dbReference>
<evidence type="ECO:0000313" key="2">
    <source>
        <dbReference type="EnsemblMetazoa" id="ASTEI00968-PA"/>
    </source>
</evidence>
<name>A0A182XXN2_ANOST</name>
<dbReference type="Gene3D" id="1.25.10.10">
    <property type="entry name" value="Leucine-rich Repeat Variant"/>
    <property type="match status" value="1"/>
</dbReference>
<evidence type="ECO:0000259" key="1">
    <source>
        <dbReference type="Pfam" id="PF20500"/>
    </source>
</evidence>
<dbReference type="Pfam" id="PF20500">
    <property type="entry name" value="DNA-PKcs_N"/>
    <property type="match status" value="1"/>
</dbReference>
<dbReference type="InterPro" id="IPR016024">
    <property type="entry name" value="ARM-type_fold"/>
</dbReference>
<dbReference type="SUPFAM" id="SSF48371">
    <property type="entry name" value="ARM repeat"/>
    <property type="match status" value="1"/>
</dbReference>
<proteinExistence type="predicted"/>
<evidence type="ECO:0000313" key="3">
    <source>
        <dbReference type="Proteomes" id="UP000076408"/>
    </source>
</evidence>
<dbReference type="InterPro" id="IPR011989">
    <property type="entry name" value="ARM-like"/>
</dbReference>
<reference evidence="3" key="1">
    <citation type="journal article" date="2014" name="Genome Biol.">
        <title>Genome analysis of a major urban malaria vector mosquito, Anopheles stephensi.</title>
        <authorList>
            <person name="Jiang X."/>
            <person name="Peery A."/>
            <person name="Hall A.B."/>
            <person name="Sharma A."/>
            <person name="Chen X.G."/>
            <person name="Waterhouse R.M."/>
            <person name="Komissarov A."/>
            <person name="Riehle M.M."/>
            <person name="Shouche Y."/>
            <person name="Sharakhova M.V."/>
            <person name="Lawson D."/>
            <person name="Pakpour N."/>
            <person name="Arensburger P."/>
            <person name="Davidson V.L."/>
            <person name="Eiglmeier K."/>
            <person name="Emrich S."/>
            <person name="George P."/>
            <person name="Kennedy R.C."/>
            <person name="Mane S.P."/>
            <person name="Maslen G."/>
            <person name="Oringanje C."/>
            <person name="Qi Y."/>
            <person name="Settlage R."/>
            <person name="Tojo M."/>
            <person name="Tubio J.M."/>
            <person name="Unger M.F."/>
            <person name="Wang B."/>
            <person name="Vernick K.D."/>
            <person name="Ribeiro J.M."/>
            <person name="James A.A."/>
            <person name="Michel K."/>
            <person name="Riehle M.A."/>
            <person name="Luckhart S."/>
            <person name="Sharakhov I.V."/>
            <person name="Tu Z."/>
        </authorList>
    </citation>
    <scope>NUCLEOTIDE SEQUENCE [LARGE SCALE GENOMIC DNA]</scope>
    <source>
        <strain evidence="3">Indian</strain>
    </source>
</reference>
<dbReference type="Proteomes" id="UP000076408">
    <property type="component" value="Unassembled WGS sequence"/>
</dbReference>
<dbReference type="VEuPathDB" id="VectorBase:ASTE010169"/>
<feature type="domain" description="DNA-PKcs N-terminal" evidence="1">
    <location>
        <begin position="53"/>
        <end position="861"/>
    </location>
</feature>
<dbReference type="VEuPathDB" id="VectorBase:ASTEI00968"/>
<protein>
    <recommendedName>
        <fullName evidence="1">DNA-PKcs N-terminal domain-containing protein</fullName>
    </recommendedName>
</protein>
<dbReference type="OMA" id="ERICCME"/>
<organism evidence="2 3">
    <name type="scientific">Anopheles stephensi</name>
    <name type="common">Indo-Pakistan malaria mosquito</name>
    <dbReference type="NCBI Taxonomy" id="30069"/>
    <lineage>
        <taxon>Eukaryota</taxon>
        <taxon>Metazoa</taxon>
        <taxon>Ecdysozoa</taxon>
        <taxon>Arthropoda</taxon>
        <taxon>Hexapoda</taxon>
        <taxon>Insecta</taxon>
        <taxon>Pterygota</taxon>
        <taxon>Neoptera</taxon>
        <taxon>Endopterygota</taxon>
        <taxon>Diptera</taxon>
        <taxon>Nematocera</taxon>
        <taxon>Culicoidea</taxon>
        <taxon>Culicidae</taxon>
        <taxon>Anophelinae</taxon>
        <taxon>Anopheles</taxon>
    </lineage>
</organism>
<keyword evidence="3" id="KW-1185">Reference proteome</keyword>
<dbReference type="STRING" id="30069.A0A182XXN2"/>
<dbReference type="InterPro" id="IPR046804">
    <property type="entry name" value="DNA-PKcs_N"/>
</dbReference>
<dbReference type="AlphaFoldDB" id="A0A182XXN2"/>
<accession>A0A182XXN2</accession>
<dbReference type="VEuPathDB" id="VectorBase:ASTEI20_037141"/>